<name>A0A7I5EBN3_HAECO</name>
<feature type="compositionally biased region" description="Low complexity" evidence="3">
    <location>
        <begin position="158"/>
        <end position="176"/>
    </location>
</feature>
<dbReference type="InterPro" id="IPR032466">
    <property type="entry name" value="Metal_Hydrolase"/>
</dbReference>
<evidence type="ECO:0000256" key="1">
    <source>
        <dbReference type="ARBA" id="ARBA00009275"/>
    </source>
</evidence>
<feature type="region of interest" description="Disordered" evidence="3">
    <location>
        <begin position="137"/>
        <end position="215"/>
    </location>
</feature>
<dbReference type="PANTHER" id="PTHR46363:SF1">
    <property type="entry name" value="DEOXYRIBONUCLEASE TATDN2-RELATED"/>
    <property type="match status" value="1"/>
</dbReference>
<proteinExistence type="inferred from homology"/>
<organism evidence="4 5">
    <name type="scientific">Haemonchus contortus</name>
    <name type="common">Barber pole worm</name>
    <dbReference type="NCBI Taxonomy" id="6289"/>
    <lineage>
        <taxon>Eukaryota</taxon>
        <taxon>Metazoa</taxon>
        <taxon>Ecdysozoa</taxon>
        <taxon>Nematoda</taxon>
        <taxon>Chromadorea</taxon>
        <taxon>Rhabditida</taxon>
        <taxon>Rhabditina</taxon>
        <taxon>Rhabditomorpha</taxon>
        <taxon>Strongyloidea</taxon>
        <taxon>Trichostrongylidae</taxon>
        <taxon>Haemonchus</taxon>
    </lineage>
</organism>
<dbReference type="GO" id="GO:0016788">
    <property type="term" value="F:hydrolase activity, acting on ester bonds"/>
    <property type="evidence" value="ECO:0007669"/>
    <property type="project" value="InterPro"/>
</dbReference>
<dbReference type="InterPro" id="IPR001130">
    <property type="entry name" value="TatD-like"/>
</dbReference>
<keyword evidence="4" id="KW-1185">Reference proteome</keyword>
<dbReference type="AlphaFoldDB" id="A0A7I5EBN3"/>
<dbReference type="Pfam" id="PF01026">
    <property type="entry name" value="TatD_DNase"/>
    <property type="match status" value="1"/>
</dbReference>
<dbReference type="CDD" id="cd01310">
    <property type="entry name" value="TatD_DNAse"/>
    <property type="match status" value="1"/>
</dbReference>
<accession>A0A7I5EBN3</accession>
<comment type="similarity">
    <text evidence="1">Belongs to the metallo-dependent hydrolases superfamily. TatD-type hydrolase family.</text>
</comment>
<dbReference type="SUPFAM" id="SSF51556">
    <property type="entry name" value="Metallo-dependent hydrolases"/>
    <property type="match status" value="1"/>
</dbReference>
<protein>
    <submittedName>
        <fullName evidence="5">Deoxyribonuclease TATDN2</fullName>
    </submittedName>
</protein>
<dbReference type="PANTHER" id="PTHR46363">
    <property type="entry name" value="DEOXYRIBONUCLEASE TATDN2-RELATED"/>
    <property type="match status" value="1"/>
</dbReference>
<feature type="region of interest" description="Disordered" evidence="3">
    <location>
        <begin position="335"/>
        <end position="363"/>
    </location>
</feature>
<reference evidence="5" key="1">
    <citation type="submission" date="2020-12" db="UniProtKB">
        <authorList>
            <consortium name="WormBaseParasite"/>
        </authorList>
    </citation>
    <scope>IDENTIFICATION</scope>
    <source>
        <strain evidence="5">MHco3</strain>
    </source>
</reference>
<dbReference type="PROSITE" id="PS01137">
    <property type="entry name" value="TATD_1"/>
    <property type="match status" value="1"/>
</dbReference>
<dbReference type="WBParaSite" id="HCON_00125400-00001">
    <property type="protein sequence ID" value="HCON_00125400-00001"/>
    <property type="gene ID" value="HCON_00125400"/>
</dbReference>
<evidence type="ECO:0000256" key="3">
    <source>
        <dbReference type="SAM" id="MobiDB-lite"/>
    </source>
</evidence>
<keyword evidence="2" id="KW-0378">Hydrolase</keyword>
<feature type="region of interest" description="Disordered" evidence="3">
    <location>
        <begin position="270"/>
        <end position="293"/>
    </location>
</feature>
<evidence type="ECO:0000256" key="2">
    <source>
        <dbReference type="ARBA" id="ARBA00022801"/>
    </source>
</evidence>
<dbReference type="Proteomes" id="UP000025227">
    <property type="component" value="Unplaced"/>
</dbReference>
<evidence type="ECO:0000313" key="5">
    <source>
        <dbReference type="WBParaSite" id="HCON_00125400-00001"/>
    </source>
</evidence>
<evidence type="ECO:0000313" key="4">
    <source>
        <dbReference type="Proteomes" id="UP000025227"/>
    </source>
</evidence>
<feature type="region of interest" description="Disordered" evidence="3">
    <location>
        <begin position="310"/>
        <end position="329"/>
    </location>
</feature>
<dbReference type="InterPro" id="IPR018228">
    <property type="entry name" value="DNase_TatD-rel_CS"/>
</dbReference>
<dbReference type="Gene3D" id="3.20.20.140">
    <property type="entry name" value="Metal-dependent hydrolases"/>
    <property type="match status" value="1"/>
</dbReference>
<dbReference type="OrthoDB" id="5850839at2759"/>
<sequence length="706" mass="81120">MYRPYHDVPNNYHWNGGFSNGSWPDDPRYCRQPWQRDDFAQFPQSRFQYRNCLQQPYPSNHVHEPFTPRSIPVYRMLNDEMDLPWHRNETQQIPIHSQPLQHSSPPVLATSYHYQNFWESYVYGNDLETMQTPELQNIEEPSPGVSNDATVGNDVYQSPPGASSSSSPQSSPSVDSISKERKRKKHPDQPLYINKLQHKKLSPRTSDPPIPSPKQILEVEPTRKHPSLIQKQENLTFSGAQIRLLQVPNDEPVGGESANATDICIRQKSVLRVPQEEPPDDDSTNATAICKGQKEDDNILLSRAWSSKKVENESSLQYSPHHPGKESGSDIEAMQLSQHSRRRISETSDDLTSTETHKDYDDTATGSVVLPDVGSLETVRGITNGCVVINRRRDHSYRNIRRDVIQPYIDSHCHLDFIYNKCNGNLAIWRGSLQPIWHNYFSGCIPNFIDPSLFTESCDNSQYDPAWIQEQVQDQAVLGATYGCHPHFATGYQNTIRNTLIRLIEEREKYKLLAIGECGIDYMRSEGDPKVQKEVFMTQLSLAKAYDLPIVIHCRSGPRGTLNAEETCLEALDEAEISRYHNIHRHCFTENWDVALKWLRRFSNVRFGFTSVISSWEHNDKEKYDVLKRLPLRYMLLETDAPYFRPNQYDCVRNGKSFSPYDKISFPPMAVNVAFVIAKAKNINVNTVIEETTFNARHLYGLPTYE</sequence>